<keyword evidence="1" id="KW-1133">Transmembrane helix</keyword>
<keyword evidence="1" id="KW-0812">Transmembrane</keyword>
<evidence type="ECO:0000256" key="1">
    <source>
        <dbReference type="SAM" id="Phobius"/>
    </source>
</evidence>
<protein>
    <submittedName>
        <fullName evidence="2">Uncharacterized protein</fullName>
    </submittedName>
</protein>
<dbReference type="EMBL" id="GBRH01253985">
    <property type="protein sequence ID" value="JAD43910.1"/>
    <property type="molecule type" value="Transcribed_RNA"/>
</dbReference>
<feature type="transmembrane region" description="Helical" evidence="1">
    <location>
        <begin position="6"/>
        <end position="28"/>
    </location>
</feature>
<organism evidence="2">
    <name type="scientific">Arundo donax</name>
    <name type="common">Giant reed</name>
    <name type="synonym">Donax arundinaceus</name>
    <dbReference type="NCBI Taxonomy" id="35708"/>
    <lineage>
        <taxon>Eukaryota</taxon>
        <taxon>Viridiplantae</taxon>
        <taxon>Streptophyta</taxon>
        <taxon>Embryophyta</taxon>
        <taxon>Tracheophyta</taxon>
        <taxon>Spermatophyta</taxon>
        <taxon>Magnoliopsida</taxon>
        <taxon>Liliopsida</taxon>
        <taxon>Poales</taxon>
        <taxon>Poaceae</taxon>
        <taxon>PACMAD clade</taxon>
        <taxon>Arundinoideae</taxon>
        <taxon>Arundineae</taxon>
        <taxon>Arundo</taxon>
    </lineage>
</organism>
<dbReference type="AlphaFoldDB" id="A0A0A9A4H4"/>
<evidence type="ECO:0000313" key="2">
    <source>
        <dbReference type="EMBL" id="JAD43910.1"/>
    </source>
</evidence>
<proteinExistence type="predicted"/>
<reference evidence="2" key="1">
    <citation type="submission" date="2014-09" db="EMBL/GenBank/DDBJ databases">
        <authorList>
            <person name="Magalhaes I.L.F."/>
            <person name="Oliveira U."/>
            <person name="Santos F.R."/>
            <person name="Vidigal T.H.D.A."/>
            <person name="Brescovit A.D."/>
            <person name="Santos A.J."/>
        </authorList>
    </citation>
    <scope>NUCLEOTIDE SEQUENCE</scope>
    <source>
        <tissue evidence="2">Shoot tissue taken approximately 20 cm above the soil surface</tissue>
    </source>
</reference>
<accession>A0A0A9A4H4</accession>
<keyword evidence="1" id="KW-0472">Membrane</keyword>
<name>A0A0A9A4H4_ARUDO</name>
<reference evidence="2" key="2">
    <citation type="journal article" date="2015" name="Data Brief">
        <title>Shoot transcriptome of the giant reed, Arundo donax.</title>
        <authorList>
            <person name="Barrero R.A."/>
            <person name="Guerrero F.D."/>
            <person name="Moolhuijzen P."/>
            <person name="Goolsby J.A."/>
            <person name="Tidwell J."/>
            <person name="Bellgard S.E."/>
            <person name="Bellgard M.I."/>
        </authorList>
    </citation>
    <scope>NUCLEOTIDE SEQUENCE</scope>
    <source>
        <tissue evidence="2">Shoot tissue taken approximately 20 cm above the soil surface</tissue>
    </source>
</reference>
<sequence length="42" mass="5172">MFFQFYFRLSFEVFCYKVLSISLGLLYLKTYKDYQTCKPVQI</sequence>